<protein>
    <submittedName>
        <fullName evidence="1">Uncharacterized protein</fullName>
    </submittedName>
</protein>
<name>A0ABN8FE81_9BACL</name>
<accession>A0ABN8FE81</accession>
<dbReference type="Proteomes" id="UP000838749">
    <property type="component" value="Unassembled WGS sequence"/>
</dbReference>
<organism evidence="1 2">
    <name type="scientific">Paenibacillus pseudetheri</name>
    <dbReference type="NCBI Taxonomy" id="2897682"/>
    <lineage>
        <taxon>Bacteria</taxon>
        <taxon>Bacillati</taxon>
        <taxon>Bacillota</taxon>
        <taxon>Bacilli</taxon>
        <taxon>Bacillales</taxon>
        <taxon>Paenibacillaceae</taxon>
        <taxon>Paenibacillus</taxon>
    </lineage>
</organism>
<dbReference type="EMBL" id="CAKMAB010000011">
    <property type="protein sequence ID" value="CAH1056380.1"/>
    <property type="molecule type" value="Genomic_DNA"/>
</dbReference>
<reference evidence="1" key="1">
    <citation type="submission" date="2021-12" db="EMBL/GenBank/DDBJ databases">
        <authorList>
            <person name="Criscuolo A."/>
        </authorList>
    </citation>
    <scope>NUCLEOTIDE SEQUENCE</scope>
    <source>
        <strain evidence="1">CIP111894</strain>
    </source>
</reference>
<gene>
    <name evidence="1" type="ORF">PAECIP111894_02533</name>
</gene>
<comment type="caution">
    <text evidence="1">The sequence shown here is derived from an EMBL/GenBank/DDBJ whole genome shotgun (WGS) entry which is preliminary data.</text>
</comment>
<proteinExistence type="predicted"/>
<evidence type="ECO:0000313" key="1">
    <source>
        <dbReference type="EMBL" id="CAH1056380.1"/>
    </source>
</evidence>
<evidence type="ECO:0000313" key="2">
    <source>
        <dbReference type="Proteomes" id="UP000838749"/>
    </source>
</evidence>
<sequence>MTENIDPETILRNLSSGFFISQKITALGAAISYFNLDRVFLLDYEEISVSSATKSIRSSLMRF</sequence>
<keyword evidence="2" id="KW-1185">Reference proteome</keyword>